<proteinExistence type="predicted"/>
<dbReference type="AlphaFoldDB" id="A0AAX6BDH1"/>
<evidence type="ECO:0000313" key="1">
    <source>
        <dbReference type="EMBL" id="GMG71796.1"/>
    </source>
</evidence>
<accession>A0AAX6BDH1</accession>
<sequence length="125" mass="14246">MLLQDLKPGELLEVKVVGLHVICKFLSYCKRPRHIHVEAVRVVIGEVVEGSEACIPLTKYMSRYEPPSNDQTDLCSTEHDEVDKLILALEKQLFDYHVNKSLDNGDKDKFLELVRGMNDGTLRAH</sequence>
<dbReference type="EMBL" id="BSYK01000001">
    <property type="protein sequence ID" value="GMG71796.1"/>
    <property type="molecule type" value="Genomic_DNA"/>
</dbReference>
<name>A0AAX6BDH1_PRIMG</name>
<comment type="caution">
    <text evidence="1">The sequence shown here is derived from an EMBL/GenBank/DDBJ whole genome shotgun (WGS) entry which is preliminary data.</text>
</comment>
<gene>
    <name evidence="1" type="ORF">ShirakiTB12_02640</name>
</gene>
<dbReference type="Proteomes" id="UP001165240">
    <property type="component" value="Unassembled WGS sequence"/>
</dbReference>
<evidence type="ECO:0000313" key="2">
    <source>
        <dbReference type="Proteomes" id="UP001165240"/>
    </source>
</evidence>
<organism evidence="1 2">
    <name type="scientific">Priestia megaterium</name>
    <name type="common">Bacillus megaterium</name>
    <dbReference type="NCBI Taxonomy" id="1404"/>
    <lineage>
        <taxon>Bacteria</taxon>
        <taxon>Bacillati</taxon>
        <taxon>Bacillota</taxon>
        <taxon>Bacilli</taxon>
        <taxon>Bacillales</taxon>
        <taxon>Bacillaceae</taxon>
        <taxon>Priestia</taxon>
    </lineage>
</organism>
<protein>
    <submittedName>
        <fullName evidence="1">Uncharacterized protein</fullName>
    </submittedName>
</protein>
<dbReference type="RefSeq" id="WP_310876278.1">
    <property type="nucleotide sequence ID" value="NZ_BSYK01000001.1"/>
</dbReference>
<reference evidence="1" key="1">
    <citation type="journal article" date="2024" name="Appl Microbiol">
        <title>Effect of kuratsuki Bacillus and Priestia on Taste of Sake.</title>
        <authorList>
            <person name="Kobayashi K."/>
            <person name="Nishida H."/>
        </authorList>
    </citation>
    <scope>NUCLEOTIDE SEQUENCE</scope>
    <source>
        <strain evidence="1">B-12</strain>
    </source>
</reference>